<sequence length="44" mass="4735">MGHLCRPHIADPVSHRRSPPSPSPIHAASHHSQPPRVTVTVGRA</sequence>
<reference evidence="2" key="1">
    <citation type="submission" date="2014-09" db="EMBL/GenBank/DDBJ databases">
        <authorList>
            <person name="Magalhaes I.L.F."/>
            <person name="Oliveira U."/>
            <person name="Santos F.R."/>
            <person name="Vidigal T.H.D.A."/>
            <person name="Brescovit A.D."/>
            <person name="Santos A.J."/>
        </authorList>
    </citation>
    <scope>NUCLEOTIDE SEQUENCE</scope>
    <source>
        <tissue evidence="2">Shoot tissue taken approximately 20 cm above the soil surface</tissue>
    </source>
</reference>
<dbReference type="AlphaFoldDB" id="A0A0A9GWU1"/>
<protein>
    <submittedName>
        <fullName evidence="2">Uncharacterized protein</fullName>
    </submittedName>
</protein>
<name>A0A0A9GWU1_ARUDO</name>
<reference evidence="2" key="2">
    <citation type="journal article" date="2015" name="Data Brief">
        <title>Shoot transcriptome of the giant reed, Arundo donax.</title>
        <authorList>
            <person name="Barrero R.A."/>
            <person name="Guerrero F.D."/>
            <person name="Moolhuijzen P."/>
            <person name="Goolsby J.A."/>
            <person name="Tidwell J."/>
            <person name="Bellgard S.E."/>
            <person name="Bellgard M.I."/>
        </authorList>
    </citation>
    <scope>NUCLEOTIDE SEQUENCE</scope>
    <source>
        <tissue evidence="2">Shoot tissue taken approximately 20 cm above the soil surface</tissue>
    </source>
</reference>
<accession>A0A0A9GWU1</accession>
<evidence type="ECO:0000313" key="2">
    <source>
        <dbReference type="EMBL" id="JAE28014.1"/>
    </source>
</evidence>
<proteinExistence type="predicted"/>
<feature type="region of interest" description="Disordered" evidence="1">
    <location>
        <begin position="1"/>
        <end position="44"/>
    </location>
</feature>
<dbReference type="EMBL" id="GBRH01169882">
    <property type="protein sequence ID" value="JAE28014.1"/>
    <property type="molecule type" value="Transcribed_RNA"/>
</dbReference>
<feature type="compositionally biased region" description="Low complexity" evidence="1">
    <location>
        <begin position="24"/>
        <end position="35"/>
    </location>
</feature>
<evidence type="ECO:0000256" key="1">
    <source>
        <dbReference type="SAM" id="MobiDB-lite"/>
    </source>
</evidence>
<organism evidence="2">
    <name type="scientific">Arundo donax</name>
    <name type="common">Giant reed</name>
    <name type="synonym">Donax arundinaceus</name>
    <dbReference type="NCBI Taxonomy" id="35708"/>
    <lineage>
        <taxon>Eukaryota</taxon>
        <taxon>Viridiplantae</taxon>
        <taxon>Streptophyta</taxon>
        <taxon>Embryophyta</taxon>
        <taxon>Tracheophyta</taxon>
        <taxon>Spermatophyta</taxon>
        <taxon>Magnoliopsida</taxon>
        <taxon>Liliopsida</taxon>
        <taxon>Poales</taxon>
        <taxon>Poaceae</taxon>
        <taxon>PACMAD clade</taxon>
        <taxon>Arundinoideae</taxon>
        <taxon>Arundineae</taxon>
        <taxon>Arundo</taxon>
    </lineage>
</organism>